<accession>A0A5B7EK42</accession>
<dbReference type="EMBL" id="VSRR010002906">
    <property type="protein sequence ID" value="MPC33795.1"/>
    <property type="molecule type" value="Genomic_DNA"/>
</dbReference>
<keyword evidence="2" id="KW-1185">Reference proteome</keyword>
<protein>
    <submittedName>
        <fullName evidence="1">Uncharacterized protein</fullName>
    </submittedName>
</protein>
<evidence type="ECO:0000313" key="2">
    <source>
        <dbReference type="Proteomes" id="UP000324222"/>
    </source>
</evidence>
<comment type="caution">
    <text evidence="1">The sequence shown here is derived from an EMBL/GenBank/DDBJ whole genome shotgun (WGS) entry which is preliminary data.</text>
</comment>
<gene>
    <name evidence="1" type="ORF">E2C01_027158</name>
</gene>
<dbReference type="AlphaFoldDB" id="A0A5B7EK42"/>
<organism evidence="1 2">
    <name type="scientific">Portunus trituberculatus</name>
    <name type="common">Swimming crab</name>
    <name type="synonym">Neptunus trituberculatus</name>
    <dbReference type="NCBI Taxonomy" id="210409"/>
    <lineage>
        <taxon>Eukaryota</taxon>
        <taxon>Metazoa</taxon>
        <taxon>Ecdysozoa</taxon>
        <taxon>Arthropoda</taxon>
        <taxon>Crustacea</taxon>
        <taxon>Multicrustacea</taxon>
        <taxon>Malacostraca</taxon>
        <taxon>Eumalacostraca</taxon>
        <taxon>Eucarida</taxon>
        <taxon>Decapoda</taxon>
        <taxon>Pleocyemata</taxon>
        <taxon>Brachyura</taxon>
        <taxon>Eubrachyura</taxon>
        <taxon>Portunoidea</taxon>
        <taxon>Portunidae</taxon>
        <taxon>Portuninae</taxon>
        <taxon>Portunus</taxon>
    </lineage>
</organism>
<evidence type="ECO:0000313" key="1">
    <source>
        <dbReference type="EMBL" id="MPC33795.1"/>
    </source>
</evidence>
<sequence length="59" mass="6337">MHLRVLHSQDPETLQVSVSFVHHAHPPSNISKATVDRRGGIALLSSGLQVALANAMEVL</sequence>
<dbReference type="Proteomes" id="UP000324222">
    <property type="component" value="Unassembled WGS sequence"/>
</dbReference>
<reference evidence="1 2" key="1">
    <citation type="submission" date="2019-05" db="EMBL/GenBank/DDBJ databases">
        <title>Another draft genome of Portunus trituberculatus and its Hox gene families provides insights of decapod evolution.</title>
        <authorList>
            <person name="Jeong J.-H."/>
            <person name="Song I."/>
            <person name="Kim S."/>
            <person name="Choi T."/>
            <person name="Kim D."/>
            <person name="Ryu S."/>
            <person name="Kim W."/>
        </authorList>
    </citation>
    <scope>NUCLEOTIDE SEQUENCE [LARGE SCALE GENOMIC DNA]</scope>
    <source>
        <tissue evidence="1">Muscle</tissue>
    </source>
</reference>
<name>A0A5B7EK42_PORTR</name>
<proteinExistence type="predicted"/>